<dbReference type="InterPro" id="IPR050098">
    <property type="entry name" value="TFPI/VKTCI-like"/>
</dbReference>
<keyword evidence="8" id="KW-1185">Reference proteome</keyword>
<accession>A0A8C4VWV5</accession>
<keyword evidence="2" id="KW-0964">Secreted</keyword>
<dbReference type="Gene3D" id="4.10.410.10">
    <property type="entry name" value="Pancreatic trypsin inhibitor Kunitz domain"/>
    <property type="match status" value="2"/>
</dbReference>
<dbReference type="SMART" id="SM00131">
    <property type="entry name" value="KU"/>
    <property type="match status" value="2"/>
</dbReference>
<evidence type="ECO:0000313" key="8">
    <source>
        <dbReference type="Proteomes" id="UP000694390"/>
    </source>
</evidence>
<keyword evidence="3" id="KW-0646">Protease inhibitor</keyword>
<dbReference type="InterPro" id="IPR020901">
    <property type="entry name" value="Prtase_inh_Kunz-CS"/>
</dbReference>
<evidence type="ECO:0000313" key="7">
    <source>
        <dbReference type="Ensembl" id="ENSGEVP00005008673.1"/>
    </source>
</evidence>
<keyword evidence="4" id="KW-0722">Serine protease inhibitor</keyword>
<feature type="domain" description="BPTI/Kunitz inhibitor" evidence="6">
    <location>
        <begin position="36"/>
        <end position="88"/>
    </location>
</feature>
<evidence type="ECO:0000256" key="3">
    <source>
        <dbReference type="ARBA" id="ARBA00022690"/>
    </source>
</evidence>
<dbReference type="SUPFAM" id="SSF57362">
    <property type="entry name" value="BPTI-like"/>
    <property type="match status" value="2"/>
</dbReference>
<evidence type="ECO:0000256" key="2">
    <source>
        <dbReference type="ARBA" id="ARBA00022525"/>
    </source>
</evidence>
<evidence type="ECO:0000256" key="1">
    <source>
        <dbReference type="ARBA" id="ARBA00004613"/>
    </source>
</evidence>
<name>A0A8C4VWV5_9SAUR</name>
<dbReference type="FunFam" id="4.10.410.10:FF:000011">
    <property type="entry name" value="Tissue factor pathway inhibitor"/>
    <property type="match status" value="1"/>
</dbReference>
<dbReference type="GO" id="GO:0004867">
    <property type="term" value="F:serine-type endopeptidase inhibitor activity"/>
    <property type="evidence" value="ECO:0007669"/>
    <property type="project" value="UniProtKB-KW"/>
</dbReference>
<dbReference type="FunFam" id="4.10.410.10:FF:000020">
    <property type="entry name" value="Collagen, type VI, alpha 3"/>
    <property type="match status" value="1"/>
</dbReference>
<keyword evidence="5" id="KW-1015">Disulfide bond</keyword>
<dbReference type="PROSITE" id="PS50279">
    <property type="entry name" value="BPTI_KUNITZ_2"/>
    <property type="match status" value="2"/>
</dbReference>
<dbReference type="CDD" id="cd00109">
    <property type="entry name" value="Kunitz-type"/>
    <property type="match status" value="2"/>
</dbReference>
<dbReference type="Pfam" id="PF00014">
    <property type="entry name" value="Kunitz_BPTI"/>
    <property type="match status" value="2"/>
</dbReference>
<organism evidence="7 8">
    <name type="scientific">Gopherus evgoodei</name>
    <name type="common">Goodes thornscrub tortoise</name>
    <dbReference type="NCBI Taxonomy" id="1825980"/>
    <lineage>
        <taxon>Eukaryota</taxon>
        <taxon>Metazoa</taxon>
        <taxon>Chordata</taxon>
        <taxon>Craniata</taxon>
        <taxon>Vertebrata</taxon>
        <taxon>Euteleostomi</taxon>
        <taxon>Archelosauria</taxon>
        <taxon>Testudinata</taxon>
        <taxon>Testudines</taxon>
        <taxon>Cryptodira</taxon>
        <taxon>Durocryptodira</taxon>
        <taxon>Testudinoidea</taxon>
        <taxon>Testudinidae</taxon>
        <taxon>Gopherus</taxon>
    </lineage>
</organism>
<dbReference type="PANTHER" id="PTHR10083">
    <property type="entry name" value="KUNITZ-TYPE PROTEASE INHIBITOR-RELATED"/>
    <property type="match status" value="1"/>
</dbReference>
<dbReference type="PANTHER" id="PTHR10083:SF374">
    <property type="entry name" value="BPTI_KUNITZ INHIBITOR DOMAIN-CONTAINING PROTEIN"/>
    <property type="match status" value="1"/>
</dbReference>
<dbReference type="InterPro" id="IPR002223">
    <property type="entry name" value="Kunitz_BPTI"/>
</dbReference>
<dbReference type="GO" id="GO:0005615">
    <property type="term" value="C:extracellular space"/>
    <property type="evidence" value="ECO:0007669"/>
    <property type="project" value="TreeGrafter"/>
</dbReference>
<dbReference type="Proteomes" id="UP000694390">
    <property type="component" value="Chromosome 14"/>
</dbReference>
<protein>
    <recommendedName>
        <fullName evidence="6">BPTI/Kunitz inhibitor domain-containing protein</fullName>
    </recommendedName>
</protein>
<evidence type="ECO:0000256" key="5">
    <source>
        <dbReference type="ARBA" id="ARBA00023157"/>
    </source>
</evidence>
<reference evidence="7" key="3">
    <citation type="submission" date="2025-09" db="UniProtKB">
        <authorList>
            <consortium name="Ensembl"/>
        </authorList>
    </citation>
    <scope>IDENTIFICATION</scope>
</reference>
<dbReference type="AlphaFoldDB" id="A0A8C4VWV5"/>
<dbReference type="PRINTS" id="PR00759">
    <property type="entry name" value="BASICPTASE"/>
</dbReference>
<dbReference type="OrthoDB" id="4473401at2759"/>
<sequence length="251" mass="28064">MEPGREPASPTNWTFNSPVSCTARSHQDHFLIRHICQLPLSPDIGPCKAWGPRFFYNSSSQHCELFIYGGCQGNLNNFAEEVECLQACGPPGESRAWGRELTRSAGRCDGTLPRFFYNAEAPLDRPLGLCICKSWCVVCSVPSDICQLPAQAGLCDVYSFRYFYNATSQRCEQFLYRGCRGNANNFRTKAECLQACAHHGKGEHFHAAGSAWGSLRPCPRIPGTPAHWNQWILRGEKGSGPRSLGWSWKQR</sequence>
<evidence type="ECO:0000256" key="4">
    <source>
        <dbReference type="ARBA" id="ARBA00022900"/>
    </source>
</evidence>
<evidence type="ECO:0000259" key="6">
    <source>
        <dbReference type="PROSITE" id="PS50279"/>
    </source>
</evidence>
<dbReference type="GeneTree" id="ENSGT00940000164331"/>
<dbReference type="Ensembl" id="ENSGEVT00005009104.1">
    <property type="protein sequence ID" value="ENSGEVP00005008673.1"/>
    <property type="gene ID" value="ENSGEVG00005006109.1"/>
</dbReference>
<reference evidence="7" key="1">
    <citation type="submission" date="2019-06" db="EMBL/GenBank/DDBJ databases">
        <title>G10K-VGP Goodes thornscrub tortoise genome, primary haplotype.</title>
        <authorList>
            <person name="Murphy B."/>
            <person name="Edwards T."/>
            <person name="Rhie A."/>
            <person name="Koren S."/>
            <person name="Phillippy A."/>
            <person name="Fedrigo O."/>
            <person name="Haase B."/>
            <person name="Mountcastle J."/>
            <person name="Lewin H."/>
            <person name="Damas J."/>
            <person name="Howe K."/>
            <person name="Formenti G."/>
            <person name="Myers G."/>
            <person name="Durbin R."/>
            <person name="Jarvis E.D."/>
        </authorList>
    </citation>
    <scope>NUCLEOTIDE SEQUENCE [LARGE SCALE GENOMIC DNA]</scope>
</reference>
<comment type="subcellular location">
    <subcellularLocation>
        <location evidence="1">Secreted</location>
    </subcellularLocation>
</comment>
<dbReference type="PROSITE" id="PS00280">
    <property type="entry name" value="BPTI_KUNITZ_1"/>
    <property type="match status" value="2"/>
</dbReference>
<reference evidence="7" key="2">
    <citation type="submission" date="2025-08" db="UniProtKB">
        <authorList>
            <consortium name="Ensembl"/>
        </authorList>
    </citation>
    <scope>IDENTIFICATION</scope>
</reference>
<proteinExistence type="predicted"/>
<dbReference type="InterPro" id="IPR036880">
    <property type="entry name" value="Kunitz_BPTI_sf"/>
</dbReference>
<feature type="domain" description="BPTI/Kunitz inhibitor" evidence="6">
    <location>
        <begin position="146"/>
        <end position="196"/>
    </location>
</feature>